<sequence length="430" mass="50300">MSNLVAYLRQQIEQNALTDKAFLIAFSGGADSTALLALFAQLRQTLPSLKVRAIHIHHGLSPNADDWAQHCATLCQQLNIDFLCQKIQLQQSKNLEENARIARYQAIAQIRYNNEIVVTAHHLDDQSETFFLALKRGSGVQGLAAIPTLSKVFDLPLFRPLLAFDKQRLEQYLTEKKLPFIYDESNHNPHFDRNFLRQQILPLLRQRWHNFDRAVQRSAEHCLEQQQLINELLADCLASHLDTQFNFKLANFSHYSIAKQKQLLRLWLAKQQQMMPTQTQLEQILKNVIQARLDAKPQFRLGDKMIRRFQQKLYLTEIFAETRSFSCQLNYGETIQLPDNLGELSCLLQQQKVAIHWQQQHLLLDRPKAQESIYLRFHYSGKVRLTPKSKNKDIKKIWQEYNIPPWQRYRIPLIFYAEQLQAAVGIFQCQ</sequence>
<evidence type="ECO:0000313" key="10">
    <source>
        <dbReference type="Proteomes" id="UP000955338"/>
    </source>
</evidence>
<dbReference type="CDD" id="cd01992">
    <property type="entry name" value="TilS_N"/>
    <property type="match status" value="1"/>
</dbReference>
<dbReference type="Pfam" id="PF01171">
    <property type="entry name" value="ATP_bind_3"/>
    <property type="match status" value="1"/>
</dbReference>
<dbReference type="SMART" id="SM00977">
    <property type="entry name" value="TilS_C"/>
    <property type="match status" value="1"/>
</dbReference>
<keyword evidence="3 8" id="KW-0436">Ligase</keyword>
<keyword evidence="4 8" id="KW-0819">tRNA processing</keyword>
<evidence type="ECO:0000256" key="3">
    <source>
        <dbReference type="ARBA" id="ARBA00022598"/>
    </source>
</evidence>
<dbReference type="EC" id="6.3.4.19" evidence="8"/>
<evidence type="ECO:0000256" key="7">
    <source>
        <dbReference type="ARBA" id="ARBA00048539"/>
    </source>
</evidence>
<comment type="catalytic activity">
    <reaction evidence="7 8">
        <text>cytidine(34) in tRNA(Ile2) + L-lysine + ATP = lysidine(34) in tRNA(Ile2) + AMP + diphosphate + H(+)</text>
        <dbReference type="Rhea" id="RHEA:43744"/>
        <dbReference type="Rhea" id="RHEA-COMP:10625"/>
        <dbReference type="Rhea" id="RHEA-COMP:10670"/>
        <dbReference type="ChEBI" id="CHEBI:15378"/>
        <dbReference type="ChEBI" id="CHEBI:30616"/>
        <dbReference type="ChEBI" id="CHEBI:32551"/>
        <dbReference type="ChEBI" id="CHEBI:33019"/>
        <dbReference type="ChEBI" id="CHEBI:82748"/>
        <dbReference type="ChEBI" id="CHEBI:83665"/>
        <dbReference type="ChEBI" id="CHEBI:456215"/>
        <dbReference type="EC" id="6.3.4.19"/>
    </reaction>
</comment>
<dbReference type="Gene3D" id="1.20.59.20">
    <property type="match status" value="1"/>
</dbReference>
<dbReference type="InterPro" id="IPR011063">
    <property type="entry name" value="TilS/TtcA_N"/>
</dbReference>
<dbReference type="InterPro" id="IPR012795">
    <property type="entry name" value="tRNA_Ile_lys_synt_N"/>
</dbReference>
<dbReference type="GO" id="GO:0006400">
    <property type="term" value="P:tRNA modification"/>
    <property type="evidence" value="ECO:0007669"/>
    <property type="project" value="UniProtKB-UniRule"/>
</dbReference>
<evidence type="ECO:0000256" key="4">
    <source>
        <dbReference type="ARBA" id="ARBA00022694"/>
    </source>
</evidence>
<name>A0A8E3MGY2_9PAST</name>
<evidence type="ECO:0000313" key="9">
    <source>
        <dbReference type="EMBL" id="QDJ15188.1"/>
    </source>
</evidence>
<dbReference type="InterPro" id="IPR015262">
    <property type="entry name" value="tRNA_Ile_lys_synt_subst-bd"/>
</dbReference>
<evidence type="ECO:0000256" key="6">
    <source>
        <dbReference type="ARBA" id="ARBA00022840"/>
    </source>
</evidence>
<comment type="function">
    <text evidence="8">Ligates lysine onto the cytidine present at position 34 of the AUA codon-specific tRNA(Ile) that contains the anticodon CAU, in an ATP-dependent manner. Cytidine is converted to lysidine, thus changing the amino acid specificity of the tRNA from methionine to isoleucine.</text>
</comment>
<dbReference type="HAMAP" id="MF_01161">
    <property type="entry name" value="tRNA_Ile_lys_synt"/>
    <property type="match status" value="1"/>
</dbReference>
<dbReference type="InterPro" id="IPR012094">
    <property type="entry name" value="tRNA_Ile_lys_synt"/>
</dbReference>
<dbReference type="SUPFAM" id="SSF56037">
    <property type="entry name" value="PheT/TilS domain"/>
    <property type="match status" value="1"/>
</dbReference>
<dbReference type="AlphaFoldDB" id="A0A8E3MGY2"/>
<dbReference type="Gene3D" id="3.40.50.620">
    <property type="entry name" value="HUPs"/>
    <property type="match status" value="1"/>
</dbReference>
<keyword evidence="5 8" id="KW-0547">Nucleotide-binding</keyword>
<comment type="domain">
    <text evidence="8">The N-terminal region contains the highly conserved SGGXDS motif, predicted to be a P-loop motif involved in ATP binding.</text>
</comment>
<dbReference type="Proteomes" id="UP000955338">
    <property type="component" value="Chromosome"/>
</dbReference>
<gene>
    <name evidence="8 9" type="primary">tilS</name>
    <name evidence="9" type="ORF">CEP48_06970</name>
</gene>
<dbReference type="RefSeq" id="WP_265482636.1">
    <property type="nucleotide sequence ID" value="NZ_CP022011.1"/>
</dbReference>
<dbReference type="PANTHER" id="PTHR43033:SF1">
    <property type="entry name" value="TRNA(ILE)-LYSIDINE SYNTHASE-RELATED"/>
    <property type="match status" value="1"/>
</dbReference>
<dbReference type="SUPFAM" id="SSF52402">
    <property type="entry name" value="Adenine nucleotide alpha hydrolases-like"/>
    <property type="match status" value="1"/>
</dbReference>
<keyword evidence="6 8" id="KW-0067">ATP-binding</keyword>
<dbReference type="Pfam" id="PF09179">
    <property type="entry name" value="TilS"/>
    <property type="match status" value="1"/>
</dbReference>
<comment type="subcellular location">
    <subcellularLocation>
        <location evidence="1 8">Cytoplasm</location>
    </subcellularLocation>
</comment>
<keyword evidence="2 8" id="KW-0963">Cytoplasm</keyword>
<dbReference type="InterPro" id="IPR014729">
    <property type="entry name" value="Rossmann-like_a/b/a_fold"/>
</dbReference>
<dbReference type="NCBIfam" id="TIGR02432">
    <property type="entry name" value="lysidine_TilS_N"/>
    <property type="match status" value="1"/>
</dbReference>
<reference evidence="9" key="1">
    <citation type="submission" date="2017-06" db="EMBL/GenBank/DDBJ databases">
        <title>Genome sequencing of pathogenic and non-pathogenic strains within Bisgaard taxon 40.</title>
        <authorList>
            <person name="Ladner J.T."/>
            <person name="Lovett S.P."/>
            <person name="Koroleva G."/>
            <person name="Lorch J.M."/>
        </authorList>
    </citation>
    <scope>NUCLEOTIDE SEQUENCE</scope>
    <source>
        <strain evidence="9">27576-1-I1</strain>
    </source>
</reference>
<feature type="binding site" evidence="8">
    <location>
        <begin position="27"/>
        <end position="32"/>
    </location>
    <ligand>
        <name>ATP</name>
        <dbReference type="ChEBI" id="CHEBI:30616"/>
    </ligand>
</feature>
<evidence type="ECO:0000256" key="1">
    <source>
        <dbReference type="ARBA" id="ARBA00004496"/>
    </source>
</evidence>
<dbReference type="GO" id="GO:0005737">
    <property type="term" value="C:cytoplasm"/>
    <property type="evidence" value="ECO:0007669"/>
    <property type="project" value="UniProtKB-SubCell"/>
</dbReference>
<dbReference type="EMBL" id="CP022011">
    <property type="protein sequence ID" value="QDJ15188.1"/>
    <property type="molecule type" value="Genomic_DNA"/>
</dbReference>
<accession>A0A8E3MGY2</accession>
<dbReference type="SUPFAM" id="SSF82829">
    <property type="entry name" value="MesJ substrate recognition domain-like"/>
    <property type="match status" value="1"/>
</dbReference>
<protein>
    <recommendedName>
        <fullName evidence="8">tRNA(Ile)-lysidine synthase</fullName>
        <ecNumber evidence="8">6.3.4.19</ecNumber>
    </recommendedName>
    <alternativeName>
        <fullName evidence="8">tRNA(Ile)-2-lysyl-cytidine synthase</fullName>
    </alternativeName>
    <alternativeName>
        <fullName evidence="8">tRNA(Ile)-lysidine synthetase</fullName>
    </alternativeName>
</protein>
<evidence type="ECO:0000256" key="8">
    <source>
        <dbReference type="HAMAP-Rule" id="MF_01161"/>
    </source>
</evidence>
<dbReference type="GO" id="GO:0005524">
    <property type="term" value="F:ATP binding"/>
    <property type="evidence" value="ECO:0007669"/>
    <property type="project" value="UniProtKB-UniRule"/>
</dbReference>
<dbReference type="PANTHER" id="PTHR43033">
    <property type="entry name" value="TRNA(ILE)-LYSIDINE SYNTHASE-RELATED"/>
    <property type="match status" value="1"/>
</dbReference>
<evidence type="ECO:0000256" key="5">
    <source>
        <dbReference type="ARBA" id="ARBA00022741"/>
    </source>
</evidence>
<keyword evidence="10" id="KW-1185">Reference proteome</keyword>
<proteinExistence type="inferred from homology"/>
<dbReference type="Pfam" id="PF11734">
    <property type="entry name" value="TilS_C"/>
    <property type="match status" value="1"/>
</dbReference>
<evidence type="ECO:0000256" key="2">
    <source>
        <dbReference type="ARBA" id="ARBA00022490"/>
    </source>
</evidence>
<dbReference type="InterPro" id="IPR012796">
    <property type="entry name" value="Lysidine-tRNA-synth_C"/>
</dbReference>
<organism evidence="9 10">
    <name type="scientific">Mergibacter septicus</name>
    <dbReference type="NCBI Taxonomy" id="221402"/>
    <lineage>
        <taxon>Bacteria</taxon>
        <taxon>Pseudomonadati</taxon>
        <taxon>Pseudomonadota</taxon>
        <taxon>Gammaproteobacteria</taxon>
        <taxon>Pasteurellales</taxon>
        <taxon>Pasteurellaceae</taxon>
        <taxon>Mergibacter</taxon>
    </lineage>
</organism>
<comment type="similarity">
    <text evidence="8">Belongs to the tRNA(Ile)-lysidine synthase family.</text>
</comment>
<dbReference type="NCBIfam" id="TIGR02433">
    <property type="entry name" value="lysidine_TilS_C"/>
    <property type="match status" value="1"/>
</dbReference>
<dbReference type="GO" id="GO:0032267">
    <property type="term" value="F:tRNA(Ile)-lysidine synthase activity"/>
    <property type="evidence" value="ECO:0007669"/>
    <property type="project" value="UniProtKB-EC"/>
</dbReference>